<gene>
    <name evidence="2" type="ORF">GCM10007977_033690</name>
</gene>
<evidence type="ECO:0000313" key="2">
    <source>
        <dbReference type="EMBL" id="GGM29659.1"/>
    </source>
</evidence>
<comment type="caution">
    <text evidence="2">The sequence shown here is derived from an EMBL/GenBank/DDBJ whole genome shotgun (WGS) entry which is preliminary data.</text>
</comment>
<accession>A0A917TNM3</accession>
<evidence type="ECO:0000256" key="1">
    <source>
        <dbReference type="SAM" id="Phobius"/>
    </source>
</evidence>
<keyword evidence="1" id="KW-0812">Transmembrane</keyword>
<reference evidence="2" key="2">
    <citation type="submission" date="2020-09" db="EMBL/GenBank/DDBJ databases">
        <authorList>
            <person name="Sun Q."/>
            <person name="Ohkuma M."/>
        </authorList>
    </citation>
    <scope>NUCLEOTIDE SEQUENCE</scope>
    <source>
        <strain evidence="2">JCM 19831</strain>
    </source>
</reference>
<sequence length="80" mass="8764">MSAAEYRKVFGLFKYYHRAAVTLAVLSLSRAAIGLLPPAAVPGAWVDGMHFACCALGCGYVAAPYTRRFLEMITLVRERP</sequence>
<keyword evidence="3" id="KW-1185">Reference proteome</keyword>
<protein>
    <submittedName>
        <fullName evidence="2">Uncharacterized protein</fullName>
    </submittedName>
</protein>
<keyword evidence="1" id="KW-0472">Membrane</keyword>
<name>A0A917TNM3_9ACTN</name>
<evidence type="ECO:0000313" key="3">
    <source>
        <dbReference type="Proteomes" id="UP000642070"/>
    </source>
</evidence>
<dbReference type="EMBL" id="BMPI01000014">
    <property type="protein sequence ID" value="GGM29659.1"/>
    <property type="molecule type" value="Genomic_DNA"/>
</dbReference>
<proteinExistence type="predicted"/>
<feature type="transmembrane region" description="Helical" evidence="1">
    <location>
        <begin position="41"/>
        <end position="63"/>
    </location>
</feature>
<dbReference type="Proteomes" id="UP000642070">
    <property type="component" value="Unassembled WGS sequence"/>
</dbReference>
<reference evidence="2" key="1">
    <citation type="journal article" date="2014" name="Int. J. Syst. Evol. Microbiol.">
        <title>Complete genome sequence of Corynebacterium casei LMG S-19264T (=DSM 44701T), isolated from a smear-ripened cheese.</title>
        <authorList>
            <consortium name="US DOE Joint Genome Institute (JGI-PGF)"/>
            <person name="Walter F."/>
            <person name="Albersmeier A."/>
            <person name="Kalinowski J."/>
            <person name="Ruckert C."/>
        </authorList>
    </citation>
    <scope>NUCLEOTIDE SEQUENCE</scope>
    <source>
        <strain evidence="2">JCM 19831</strain>
    </source>
</reference>
<dbReference type="RefSeq" id="WP_190250773.1">
    <property type="nucleotide sequence ID" value="NZ_BMPI01000014.1"/>
</dbReference>
<dbReference type="AlphaFoldDB" id="A0A917TNM3"/>
<organism evidence="2 3">
    <name type="scientific">Dactylosporangium sucinum</name>
    <dbReference type="NCBI Taxonomy" id="1424081"/>
    <lineage>
        <taxon>Bacteria</taxon>
        <taxon>Bacillati</taxon>
        <taxon>Actinomycetota</taxon>
        <taxon>Actinomycetes</taxon>
        <taxon>Micromonosporales</taxon>
        <taxon>Micromonosporaceae</taxon>
        <taxon>Dactylosporangium</taxon>
    </lineage>
</organism>
<keyword evidence="1" id="KW-1133">Transmembrane helix</keyword>